<organism evidence="3 4">
    <name type="scientific">Paenibacillus whitsoniae</name>
    <dbReference type="NCBI Taxonomy" id="2496558"/>
    <lineage>
        <taxon>Bacteria</taxon>
        <taxon>Bacillati</taxon>
        <taxon>Bacillota</taxon>
        <taxon>Bacilli</taxon>
        <taxon>Bacillales</taxon>
        <taxon>Paenibacillaceae</taxon>
        <taxon>Paenibacillus</taxon>
    </lineage>
</organism>
<dbReference type="SUPFAM" id="SSF52266">
    <property type="entry name" value="SGNH hydrolase"/>
    <property type="match status" value="1"/>
</dbReference>
<reference evidence="3 4" key="1">
    <citation type="submission" date="2018-12" db="EMBL/GenBank/DDBJ databases">
        <title>Bacillus ochoae sp. nov., Paenibacillus whitsoniae sp. nov., Paenibacillus spiritus sp. nov. Isolated from the Mars Exploration Rover during spacecraft assembly.</title>
        <authorList>
            <person name="Seuylemezian A."/>
            <person name="Vaishampayan P."/>
        </authorList>
    </citation>
    <scope>NUCLEOTIDE SEQUENCE [LARGE SCALE GENOMIC DNA]</scope>
    <source>
        <strain evidence="3 4">MER 54</strain>
    </source>
</reference>
<dbReference type="Gene3D" id="3.40.50.1110">
    <property type="entry name" value="SGNH hydrolase"/>
    <property type="match status" value="1"/>
</dbReference>
<dbReference type="OrthoDB" id="2574457at2"/>
<gene>
    <name evidence="3" type="ORF">EJQ19_18385</name>
</gene>
<proteinExistence type="predicted"/>
<keyword evidence="1" id="KW-0378">Hydrolase</keyword>
<sequence>MFMGQSNMAGRGTAAQAPAVAPGTAYEFRAISDPKQLYPLSEPFGENENNPSGITEPGAKTGSMVSAFVNAYFGVVGRKVVAVSASKGGSSINLWQPGSAYLNDSIARYNAAKNWLTSNGYTIKNKFMVWCQGETDGDNAMDGATYTINITAMIEAMIAVGIENCYIVRIGNHRDNATLYHSIITAQTDLCRTYSNTILVSTKFAAMAEAGLMKDQFHYTQDGYNAIGADAGINTAFHIMTKKEPYMYDLVNATMYFSQK</sequence>
<dbReference type="InterPro" id="IPR005181">
    <property type="entry name" value="SASA"/>
</dbReference>
<evidence type="ECO:0000256" key="1">
    <source>
        <dbReference type="ARBA" id="ARBA00022801"/>
    </source>
</evidence>
<comment type="caution">
    <text evidence="3">The sequence shown here is derived from an EMBL/GenBank/DDBJ whole genome shotgun (WGS) entry which is preliminary data.</text>
</comment>
<dbReference type="EMBL" id="RXHU01000054">
    <property type="protein sequence ID" value="RTE08402.1"/>
    <property type="molecule type" value="Genomic_DNA"/>
</dbReference>
<protein>
    <recommendedName>
        <fullName evidence="2">Sialate O-acetylesterase domain-containing protein</fullName>
    </recommendedName>
</protein>
<dbReference type="GO" id="GO:0016787">
    <property type="term" value="F:hydrolase activity"/>
    <property type="evidence" value="ECO:0007669"/>
    <property type="project" value="UniProtKB-KW"/>
</dbReference>
<evidence type="ECO:0000313" key="3">
    <source>
        <dbReference type="EMBL" id="RTE08402.1"/>
    </source>
</evidence>
<dbReference type="InterPro" id="IPR052940">
    <property type="entry name" value="Carb_Esterase_6"/>
</dbReference>
<dbReference type="Proteomes" id="UP000276128">
    <property type="component" value="Unassembled WGS sequence"/>
</dbReference>
<dbReference type="InterPro" id="IPR036514">
    <property type="entry name" value="SGNH_hydro_sf"/>
</dbReference>
<dbReference type="AlphaFoldDB" id="A0A3S0BK66"/>
<feature type="domain" description="Sialate O-acetylesterase" evidence="2">
    <location>
        <begin position="2"/>
        <end position="229"/>
    </location>
</feature>
<evidence type="ECO:0000259" key="2">
    <source>
        <dbReference type="Pfam" id="PF03629"/>
    </source>
</evidence>
<dbReference type="Pfam" id="PF03629">
    <property type="entry name" value="SASA"/>
    <property type="match status" value="1"/>
</dbReference>
<evidence type="ECO:0000313" key="4">
    <source>
        <dbReference type="Proteomes" id="UP000276128"/>
    </source>
</evidence>
<accession>A0A3S0BK66</accession>
<name>A0A3S0BK66_9BACL</name>
<dbReference type="PANTHER" id="PTHR31988">
    <property type="entry name" value="ESTERASE, PUTATIVE (DUF303)-RELATED"/>
    <property type="match status" value="1"/>
</dbReference>
<dbReference type="PANTHER" id="PTHR31988:SF19">
    <property type="entry name" value="9-O-ACETYL-N-ACETYLNEURAMINIC ACID DEACETYLASE-RELATED"/>
    <property type="match status" value="1"/>
</dbReference>
<keyword evidence="4" id="KW-1185">Reference proteome</keyword>